<dbReference type="SUPFAM" id="SSF58104">
    <property type="entry name" value="Methyl-accepting chemotaxis protein (MCP) signaling domain"/>
    <property type="match status" value="1"/>
</dbReference>
<keyword evidence="7" id="KW-0812">Transmembrane</keyword>
<keyword evidence="2" id="KW-1003">Cell membrane</keyword>
<dbReference type="GO" id="GO:0005886">
    <property type="term" value="C:plasma membrane"/>
    <property type="evidence" value="ECO:0007669"/>
    <property type="project" value="UniProtKB-SubCell"/>
</dbReference>
<dbReference type="CDD" id="cd06225">
    <property type="entry name" value="HAMP"/>
    <property type="match status" value="1"/>
</dbReference>
<feature type="domain" description="HAMP" evidence="9">
    <location>
        <begin position="220"/>
        <end position="273"/>
    </location>
</feature>
<sequence length="578" mass="62582">MKKRRISFNLKVKLILLLSLPVLAYIGSNFYWLNKYDQDMSAITQSLFHTTHNVNTLVLNADRDLYQALSAYEQLKLKQLGGADASAELSDMQTNAEQAAERMAQADEILQAAGMTELVKKDDSTTINTVFERFTSDYPAWKTAMEAAAAQETAVLPSELLEQFESLRGGLNLVGEILDEYAANQTAVYAEQLKSEKVSAYSGMGACTILIALVGFFLIRNMSRVVDYMKRLTDAVSAGDLREHPAIKRGDDELGQIAGSIEAMTNNLRHLIGTISFNANQVKRSSEQMQVASQQSSEAGSSVAVEIQDVSDGMETQTKAAEESARAMVEMAVGIGRVAENTSAISEYSSSTTQMTNSGKQQIEHLVKQMIGIKTILADLSRIVANLNGRSREIGQIAVQITSFSNQTNILSLNASIEAARAGEHGRGFTVVAEEIRKLAAGSLQSADVINQLVAATQDEVSSASGVMDRTLVEVEQGNQLLNEVTESFTRIQSSIMNIASQIHDNSAITEQMSASAEQVSATMEQSAHTAQMTLDSTRSVAAATEEQLALMEDITLAADQLRSIVDALTDSVASFKV</sequence>
<dbReference type="PROSITE" id="PS50111">
    <property type="entry name" value="CHEMOTAXIS_TRANSDUC_2"/>
    <property type="match status" value="1"/>
</dbReference>
<evidence type="ECO:0000256" key="1">
    <source>
        <dbReference type="ARBA" id="ARBA00004236"/>
    </source>
</evidence>
<dbReference type="Proteomes" id="UP000570361">
    <property type="component" value="Unassembled WGS sequence"/>
</dbReference>
<evidence type="ECO:0000256" key="3">
    <source>
        <dbReference type="ARBA" id="ARBA00023136"/>
    </source>
</evidence>
<dbReference type="RefSeq" id="WP_183597842.1">
    <property type="nucleotide sequence ID" value="NZ_JACHXK010000002.1"/>
</dbReference>
<comment type="caution">
    <text evidence="10">The sequence shown here is derived from an EMBL/GenBank/DDBJ whole genome shotgun (WGS) entry which is preliminary data.</text>
</comment>
<evidence type="ECO:0000256" key="2">
    <source>
        <dbReference type="ARBA" id="ARBA00022475"/>
    </source>
</evidence>
<evidence type="ECO:0000256" key="7">
    <source>
        <dbReference type="SAM" id="Phobius"/>
    </source>
</evidence>
<name>A0A7W5AUU7_9BACL</name>
<dbReference type="SMART" id="SM00304">
    <property type="entry name" value="HAMP"/>
    <property type="match status" value="1"/>
</dbReference>
<keyword evidence="4 6" id="KW-0807">Transducer</keyword>
<evidence type="ECO:0000259" key="9">
    <source>
        <dbReference type="PROSITE" id="PS50885"/>
    </source>
</evidence>
<accession>A0A7W5AUU7</accession>
<dbReference type="PANTHER" id="PTHR32089:SF112">
    <property type="entry name" value="LYSOZYME-LIKE PROTEIN-RELATED"/>
    <property type="match status" value="1"/>
</dbReference>
<reference evidence="10 11" key="1">
    <citation type="submission" date="2020-08" db="EMBL/GenBank/DDBJ databases">
        <title>Genomic Encyclopedia of Type Strains, Phase III (KMG-III): the genomes of soil and plant-associated and newly described type strains.</title>
        <authorList>
            <person name="Whitman W."/>
        </authorList>
    </citation>
    <scope>NUCLEOTIDE SEQUENCE [LARGE SCALE GENOMIC DNA]</scope>
    <source>
        <strain evidence="10 11">CECT 5862</strain>
    </source>
</reference>
<evidence type="ECO:0000256" key="5">
    <source>
        <dbReference type="ARBA" id="ARBA00029447"/>
    </source>
</evidence>
<keyword evidence="3 7" id="KW-0472">Membrane</keyword>
<feature type="transmembrane region" description="Helical" evidence="7">
    <location>
        <begin position="12"/>
        <end position="33"/>
    </location>
</feature>
<dbReference type="Gene3D" id="6.10.340.10">
    <property type="match status" value="1"/>
</dbReference>
<evidence type="ECO:0000259" key="8">
    <source>
        <dbReference type="PROSITE" id="PS50111"/>
    </source>
</evidence>
<dbReference type="Pfam" id="PF00015">
    <property type="entry name" value="MCPsignal"/>
    <property type="match status" value="1"/>
</dbReference>
<evidence type="ECO:0000313" key="10">
    <source>
        <dbReference type="EMBL" id="MBB3109087.1"/>
    </source>
</evidence>
<organism evidence="10 11">
    <name type="scientific">Paenibacillus phyllosphaerae</name>
    <dbReference type="NCBI Taxonomy" id="274593"/>
    <lineage>
        <taxon>Bacteria</taxon>
        <taxon>Bacillati</taxon>
        <taxon>Bacillota</taxon>
        <taxon>Bacilli</taxon>
        <taxon>Bacillales</taxon>
        <taxon>Paenibacillaceae</taxon>
        <taxon>Paenibacillus</taxon>
    </lineage>
</organism>
<proteinExistence type="inferred from homology"/>
<dbReference type="GO" id="GO:0007165">
    <property type="term" value="P:signal transduction"/>
    <property type="evidence" value="ECO:0007669"/>
    <property type="project" value="UniProtKB-KW"/>
</dbReference>
<dbReference type="PANTHER" id="PTHR32089">
    <property type="entry name" value="METHYL-ACCEPTING CHEMOTAXIS PROTEIN MCPB"/>
    <property type="match status" value="1"/>
</dbReference>
<dbReference type="InterPro" id="IPR003660">
    <property type="entry name" value="HAMP_dom"/>
</dbReference>
<keyword evidence="11" id="KW-1185">Reference proteome</keyword>
<dbReference type="EMBL" id="JACHXK010000002">
    <property type="protein sequence ID" value="MBB3109087.1"/>
    <property type="molecule type" value="Genomic_DNA"/>
</dbReference>
<evidence type="ECO:0000256" key="6">
    <source>
        <dbReference type="PROSITE-ProRule" id="PRU00284"/>
    </source>
</evidence>
<dbReference type="Gene3D" id="1.10.287.950">
    <property type="entry name" value="Methyl-accepting chemotaxis protein"/>
    <property type="match status" value="1"/>
</dbReference>
<dbReference type="PROSITE" id="PS50885">
    <property type="entry name" value="HAMP"/>
    <property type="match status" value="1"/>
</dbReference>
<dbReference type="AlphaFoldDB" id="A0A7W5AUU7"/>
<evidence type="ECO:0000313" key="11">
    <source>
        <dbReference type="Proteomes" id="UP000570361"/>
    </source>
</evidence>
<comment type="subcellular location">
    <subcellularLocation>
        <location evidence="1">Cell membrane</location>
    </subcellularLocation>
</comment>
<feature type="transmembrane region" description="Helical" evidence="7">
    <location>
        <begin position="200"/>
        <end position="219"/>
    </location>
</feature>
<dbReference type="SMART" id="SM00283">
    <property type="entry name" value="MA"/>
    <property type="match status" value="1"/>
</dbReference>
<dbReference type="Pfam" id="PF00672">
    <property type="entry name" value="HAMP"/>
    <property type="match status" value="1"/>
</dbReference>
<feature type="domain" description="Methyl-accepting transducer" evidence="8">
    <location>
        <begin position="292"/>
        <end position="528"/>
    </location>
</feature>
<dbReference type="InterPro" id="IPR004089">
    <property type="entry name" value="MCPsignal_dom"/>
</dbReference>
<protein>
    <submittedName>
        <fullName evidence="10">Methyl-accepting chemotaxis protein</fullName>
    </submittedName>
</protein>
<keyword evidence="7" id="KW-1133">Transmembrane helix</keyword>
<evidence type="ECO:0000256" key="4">
    <source>
        <dbReference type="ARBA" id="ARBA00023224"/>
    </source>
</evidence>
<comment type="similarity">
    <text evidence="5">Belongs to the methyl-accepting chemotaxis (MCP) protein family.</text>
</comment>
<gene>
    <name evidence="10" type="ORF">FHS18_001139</name>
</gene>